<keyword evidence="1" id="KW-0472">Membrane</keyword>
<keyword evidence="1" id="KW-1133">Transmembrane helix</keyword>
<organism evidence="3 4">
    <name type="scientific">Thalassobacillus hwangdonensis</name>
    <dbReference type="NCBI Taxonomy" id="546108"/>
    <lineage>
        <taxon>Bacteria</taxon>
        <taxon>Bacillati</taxon>
        <taxon>Bacillota</taxon>
        <taxon>Bacilli</taxon>
        <taxon>Bacillales</taxon>
        <taxon>Bacillaceae</taxon>
        <taxon>Thalassobacillus</taxon>
    </lineage>
</organism>
<comment type="caution">
    <text evidence="3">The sequence shown here is derived from an EMBL/GenBank/DDBJ whole genome shotgun (WGS) entry which is preliminary data.</text>
</comment>
<dbReference type="Proteomes" id="UP001596990">
    <property type="component" value="Unassembled WGS sequence"/>
</dbReference>
<dbReference type="RefSeq" id="WP_386059717.1">
    <property type="nucleotide sequence ID" value="NZ_JBHTKL010000005.1"/>
</dbReference>
<feature type="transmembrane region" description="Helical" evidence="1">
    <location>
        <begin position="38"/>
        <end position="60"/>
    </location>
</feature>
<feature type="transmembrane region" description="Helical" evidence="1">
    <location>
        <begin position="12"/>
        <end position="32"/>
    </location>
</feature>
<proteinExistence type="predicted"/>
<keyword evidence="1" id="KW-0812">Transmembrane</keyword>
<dbReference type="EMBL" id="JBHTKL010000005">
    <property type="protein sequence ID" value="MFD1019587.1"/>
    <property type="molecule type" value="Genomic_DNA"/>
</dbReference>
<protein>
    <submittedName>
        <fullName evidence="3">PH domain-containing protein</fullName>
    </submittedName>
</protein>
<evidence type="ECO:0000256" key="1">
    <source>
        <dbReference type="SAM" id="Phobius"/>
    </source>
</evidence>
<accession>A0ABW3L2J3</accession>
<evidence type="ECO:0000313" key="4">
    <source>
        <dbReference type="Proteomes" id="UP001596990"/>
    </source>
</evidence>
<feature type="domain" description="Uncharacterized protein YyaB-like PH" evidence="2">
    <location>
        <begin position="63"/>
        <end position="139"/>
    </location>
</feature>
<sequence length="146" mass="16722">MVFRSRVDRFFVIFIVIVVTLLGAVSFLPVMIEDDPSLSTVAGMTFTFVLLATFVVWWGFSVKYVLHEDYLFVRGGPFRSRIPYQDITLVSSSSDIFTGYRVLSARDGIEIFYKQGLWGSVKISPKNQQAFINELKQRCLNATFRI</sequence>
<keyword evidence="4" id="KW-1185">Reference proteome</keyword>
<evidence type="ECO:0000259" key="2">
    <source>
        <dbReference type="Pfam" id="PF06713"/>
    </source>
</evidence>
<gene>
    <name evidence="3" type="ORF">ACFQ2J_10425</name>
</gene>
<reference evidence="4" key="1">
    <citation type="journal article" date="2019" name="Int. J. Syst. Evol. Microbiol.">
        <title>The Global Catalogue of Microorganisms (GCM) 10K type strain sequencing project: providing services to taxonomists for standard genome sequencing and annotation.</title>
        <authorList>
            <consortium name="The Broad Institute Genomics Platform"/>
            <consortium name="The Broad Institute Genome Sequencing Center for Infectious Disease"/>
            <person name="Wu L."/>
            <person name="Ma J."/>
        </authorList>
    </citation>
    <scope>NUCLEOTIDE SEQUENCE [LARGE SCALE GENOMIC DNA]</scope>
    <source>
        <strain evidence="4">CCUG 56607</strain>
    </source>
</reference>
<dbReference type="InterPro" id="IPR009589">
    <property type="entry name" value="PH_YyaB-like"/>
</dbReference>
<name>A0ABW3L2J3_9BACI</name>
<dbReference type="Pfam" id="PF06713">
    <property type="entry name" value="bPH_4"/>
    <property type="match status" value="1"/>
</dbReference>
<evidence type="ECO:0000313" key="3">
    <source>
        <dbReference type="EMBL" id="MFD1019587.1"/>
    </source>
</evidence>